<dbReference type="Proteomes" id="UP001220530">
    <property type="component" value="Chromosome"/>
</dbReference>
<name>A0ABY7YIU2_9HYPH</name>
<evidence type="ECO:0000259" key="1">
    <source>
        <dbReference type="Pfam" id="PF02581"/>
    </source>
</evidence>
<dbReference type="InterPro" id="IPR036206">
    <property type="entry name" value="ThiamineP_synth_sf"/>
</dbReference>
<proteinExistence type="predicted"/>
<dbReference type="SUPFAM" id="SSF51391">
    <property type="entry name" value="Thiamin phosphate synthase"/>
    <property type="match status" value="1"/>
</dbReference>
<dbReference type="EMBL" id="CP118246">
    <property type="protein sequence ID" value="WDR01177.1"/>
    <property type="molecule type" value="Genomic_DNA"/>
</dbReference>
<dbReference type="CDD" id="cd00564">
    <property type="entry name" value="TMP_TenI"/>
    <property type="match status" value="1"/>
</dbReference>
<organism evidence="2 3">
    <name type="scientific">Devosia algicola</name>
    <dbReference type="NCBI Taxonomy" id="3026418"/>
    <lineage>
        <taxon>Bacteria</taxon>
        <taxon>Pseudomonadati</taxon>
        <taxon>Pseudomonadota</taxon>
        <taxon>Alphaproteobacteria</taxon>
        <taxon>Hyphomicrobiales</taxon>
        <taxon>Devosiaceae</taxon>
        <taxon>Devosia</taxon>
    </lineage>
</organism>
<feature type="domain" description="Thiamine phosphate synthase/TenI" evidence="1">
    <location>
        <begin position="5"/>
        <end position="154"/>
    </location>
</feature>
<keyword evidence="3" id="KW-1185">Reference proteome</keyword>
<dbReference type="RefSeq" id="WP_282217589.1">
    <property type="nucleotide sequence ID" value="NZ_CP118246.1"/>
</dbReference>
<protein>
    <submittedName>
        <fullName evidence="2">Thiamine phosphate synthase</fullName>
    </submittedName>
</protein>
<dbReference type="Gene3D" id="3.20.20.70">
    <property type="entry name" value="Aldolase class I"/>
    <property type="match status" value="1"/>
</dbReference>
<dbReference type="InterPro" id="IPR022998">
    <property type="entry name" value="ThiamineP_synth_TenI"/>
</dbReference>
<gene>
    <name evidence="2" type="ORF">PSQ19_09810</name>
</gene>
<reference evidence="2 3" key="1">
    <citation type="submission" date="2023-02" db="EMBL/GenBank/DDBJ databases">
        <title>Devosia algicola sp. nov., isolated from the phycosphere of marine algae.</title>
        <authorList>
            <person name="Kim J.M."/>
            <person name="Lee J.K."/>
            <person name="Choi B.J."/>
            <person name="Bayburt H."/>
            <person name="Jeon C.O."/>
        </authorList>
    </citation>
    <scope>NUCLEOTIDE SEQUENCE [LARGE SCALE GENOMIC DNA]</scope>
    <source>
        <strain evidence="2 3">G20-9</strain>
    </source>
</reference>
<accession>A0ABY7YIU2</accession>
<dbReference type="Pfam" id="PF02581">
    <property type="entry name" value="TMP-TENI"/>
    <property type="match status" value="1"/>
</dbReference>
<dbReference type="InterPro" id="IPR013785">
    <property type="entry name" value="Aldolase_TIM"/>
</dbReference>
<evidence type="ECO:0000313" key="3">
    <source>
        <dbReference type="Proteomes" id="UP001220530"/>
    </source>
</evidence>
<evidence type="ECO:0000313" key="2">
    <source>
        <dbReference type="EMBL" id="WDR01177.1"/>
    </source>
</evidence>
<sequence length="198" mass="21003">MVAQIYLLTPPTAEPTKFPALLKTILSAAPVSALLVCMDDRSPADYAALIRAILPIAQPAACAVLVENDFSLAAALGADGVHVDPDIKLVKSAIAALKPAMIVGVGPCTSRHEAMSVGELDVDYLLFGPLRSSARSNDSDLAQWWAQTFEVPAVLSDPDAEPDQVDVIGAEFMCLSQSLWQHKDPSAYIAAFAKEQDA</sequence>